<protein>
    <recommendedName>
        <fullName evidence="3">Acetyltransferase</fullName>
        <ecNumber evidence="3">2.3.1.-</ecNumber>
    </recommendedName>
</protein>
<evidence type="ECO:0000256" key="2">
    <source>
        <dbReference type="ARBA" id="ARBA00022737"/>
    </source>
</evidence>
<name>A0A7X3SJC4_9FIRM</name>
<sequence>MISGKLYNPYMISDNPWAEIRAACKKFNESDFWSDRSALDELKGHFAEAGEDMVLTPPFYCDHGDKIYFGKHFYANTGLTILDENAVIFGDDVFLGPHVSIYTAGHPLSVEVRNLELEYARAVKIGDSVWIGGNVAINPGVTIGDDVVIGSGSVVTKDIPNHVIAAGVPCKVIREITEDDIIFWRKELEGYQNDVASRQNGLIENA</sequence>
<comment type="similarity">
    <text evidence="3">Belongs to the transferase hexapeptide repeat family.</text>
</comment>
<evidence type="ECO:0000256" key="1">
    <source>
        <dbReference type="ARBA" id="ARBA00022679"/>
    </source>
</evidence>
<dbReference type="EMBL" id="WUQX01000001">
    <property type="protein sequence ID" value="MXP76181.1"/>
    <property type="molecule type" value="Genomic_DNA"/>
</dbReference>
<evidence type="ECO:0000313" key="4">
    <source>
        <dbReference type="EMBL" id="MXP76181.1"/>
    </source>
</evidence>
<dbReference type="EC" id="2.3.1.-" evidence="3"/>
<dbReference type="SUPFAM" id="SSF51161">
    <property type="entry name" value="Trimeric LpxA-like enzymes"/>
    <property type="match status" value="1"/>
</dbReference>
<dbReference type="PANTHER" id="PTHR43017:SF1">
    <property type="entry name" value="ACETYLTRANSFERASE YJL218W-RELATED"/>
    <property type="match status" value="1"/>
</dbReference>
<keyword evidence="2" id="KW-0677">Repeat</keyword>
<dbReference type="Proteomes" id="UP000460412">
    <property type="component" value="Unassembled WGS sequence"/>
</dbReference>
<gene>
    <name evidence="4" type="ORF">GN277_12490</name>
</gene>
<dbReference type="Pfam" id="PF00132">
    <property type="entry name" value="Hexapep"/>
    <property type="match status" value="1"/>
</dbReference>
<organism evidence="4 5">
    <name type="scientific">Sporofaciens musculi</name>
    <dbReference type="NCBI Taxonomy" id="2681861"/>
    <lineage>
        <taxon>Bacteria</taxon>
        <taxon>Bacillati</taxon>
        <taxon>Bacillota</taxon>
        <taxon>Clostridia</taxon>
        <taxon>Lachnospirales</taxon>
        <taxon>Lachnospiraceae</taxon>
        <taxon>Sporofaciens</taxon>
    </lineage>
</organism>
<dbReference type="InterPro" id="IPR001451">
    <property type="entry name" value="Hexapep"/>
</dbReference>
<dbReference type="InterPro" id="IPR039369">
    <property type="entry name" value="LacA-like"/>
</dbReference>
<dbReference type="InterPro" id="IPR018357">
    <property type="entry name" value="Hexapep_transf_CS"/>
</dbReference>
<keyword evidence="1 3" id="KW-0808">Transferase</keyword>
<evidence type="ECO:0000313" key="5">
    <source>
        <dbReference type="Proteomes" id="UP000460412"/>
    </source>
</evidence>
<dbReference type="GO" id="GO:0008870">
    <property type="term" value="F:galactoside O-acetyltransferase activity"/>
    <property type="evidence" value="ECO:0007669"/>
    <property type="project" value="TreeGrafter"/>
</dbReference>
<keyword evidence="3" id="KW-0012">Acyltransferase</keyword>
<accession>A0A7X3SJC4</accession>
<dbReference type="PROSITE" id="PS00101">
    <property type="entry name" value="HEXAPEP_TRANSFERASES"/>
    <property type="match status" value="1"/>
</dbReference>
<proteinExistence type="inferred from homology"/>
<dbReference type="PANTHER" id="PTHR43017">
    <property type="entry name" value="GALACTOSIDE O-ACETYLTRANSFERASE"/>
    <property type="match status" value="1"/>
</dbReference>
<dbReference type="AlphaFoldDB" id="A0A7X3SJC4"/>
<comment type="caution">
    <text evidence="4">The sequence shown here is derived from an EMBL/GenBank/DDBJ whole genome shotgun (WGS) entry which is preliminary data.</text>
</comment>
<reference evidence="4 5" key="1">
    <citation type="submission" date="2019-12" db="EMBL/GenBank/DDBJ databases">
        <title>Sporaefaciens musculi gen. nov., sp. nov., a novel bacterium isolated from the caecum of an obese mouse.</title>
        <authorList>
            <person name="Rasmussen T.S."/>
            <person name="Streidl T."/>
            <person name="Hitch T.C.A."/>
            <person name="Wortmann E."/>
            <person name="Deptula P."/>
            <person name="Hansen M."/>
            <person name="Nielsen D.S."/>
            <person name="Clavel T."/>
            <person name="Vogensen F.K."/>
        </authorList>
    </citation>
    <scope>NUCLEOTIDE SEQUENCE [LARGE SCALE GENOMIC DNA]</scope>
    <source>
        <strain evidence="4 5">WCA-9-b2</strain>
    </source>
</reference>
<dbReference type="Gene3D" id="2.160.10.10">
    <property type="entry name" value="Hexapeptide repeat proteins"/>
    <property type="match status" value="1"/>
</dbReference>
<dbReference type="InterPro" id="IPR011004">
    <property type="entry name" value="Trimer_LpxA-like_sf"/>
</dbReference>
<keyword evidence="5" id="KW-1185">Reference proteome</keyword>
<dbReference type="CDD" id="cd03357">
    <property type="entry name" value="LbH_MAT_GAT"/>
    <property type="match status" value="1"/>
</dbReference>
<evidence type="ECO:0000256" key="3">
    <source>
        <dbReference type="RuleBase" id="RU367021"/>
    </source>
</evidence>